<dbReference type="PROSITE" id="PS50005">
    <property type="entry name" value="TPR"/>
    <property type="match status" value="3"/>
</dbReference>
<feature type="repeat" description="TPR" evidence="8">
    <location>
        <begin position="56"/>
        <end position="89"/>
    </location>
</feature>
<evidence type="ECO:0000256" key="2">
    <source>
        <dbReference type="ARBA" id="ARBA00005386"/>
    </source>
</evidence>
<evidence type="ECO:0000256" key="1">
    <source>
        <dbReference type="ARBA" id="ARBA00004922"/>
    </source>
</evidence>
<dbReference type="SMART" id="SM00028">
    <property type="entry name" value="TPR"/>
    <property type="match status" value="3"/>
</dbReference>
<comment type="similarity">
    <text evidence="2">Belongs to the glycosyltransferase 41 family. O-GlcNAc transferase subfamily.</text>
</comment>
<dbReference type="Pfam" id="PF13432">
    <property type="entry name" value="TPR_16"/>
    <property type="match status" value="1"/>
</dbReference>
<dbReference type="GO" id="GO:0097363">
    <property type="term" value="F:protein O-acetylglucosaminyltransferase activity"/>
    <property type="evidence" value="ECO:0007669"/>
    <property type="project" value="UniProtKB-EC"/>
</dbReference>
<evidence type="ECO:0000256" key="7">
    <source>
        <dbReference type="ARBA" id="ARBA00022803"/>
    </source>
</evidence>
<proteinExistence type="inferred from homology"/>
<dbReference type="Gene3D" id="3.40.50.11380">
    <property type="match status" value="1"/>
</dbReference>
<name>A0AB35HXQ5_MICTH</name>
<dbReference type="PANTHER" id="PTHR44835">
    <property type="entry name" value="UDP-N-ACETYLGLUCOSAMINE--PEPTIDE N-ACETYLGLUCOSAMINYLTRANSFERASE SPINDLY-RELATED"/>
    <property type="match status" value="1"/>
</dbReference>
<dbReference type="InterPro" id="IPR011990">
    <property type="entry name" value="TPR-like_helical_dom_sf"/>
</dbReference>
<dbReference type="EC" id="2.4.1.255" evidence="3"/>
<feature type="repeat" description="TPR" evidence="8">
    <location>
        <begin position="90"/>
        <end position="123"/>
    </location>
</feature>
<keyword evidence="4" id="KW-0328">Glycosyltransferase</keyword>
<comment type="caution">
    <text evidence="11">The sequence shown here is derived from an EMBL/GenBank/DDBJ whole genome shotgun (WGS) entry which is preliminary data.</text>
</comment>
<dbReference type="Pfam" id="PF13844">
    <property type="entry name" value="Glyco_transf_41"/>
    <property type="match status" value="2"/>
</dbReference>
<dbReference type="Pfam" id="PF14559">
    <property type="entry name" value="TPR_19"/>
    <property type="match status" value="1"/>
</dbReference>
<protein>
    <recommendedName>
        <fullName evidence="3">protein O-GlcNAc transferase</fullName>
        <ecNumber evidence="3">2.4.1.255</ecNumber>
    </recommendedName>
</protein>
<comment type="pathway">
    <text evidence="1">Protein modification; protein glycosylation.</text>
</comment>
<dbReference type="Gene3D" id="3.40.50.2000">
    <property type="entry name" value="Glycogen Phosphorylase B"/>
    <property type="match status" value="1"/>
</dbReference>
<dbReference type="PROSITE" id="PS50293">
    <property type="entry name" value="TPR_REGION"/>
    <property type="match status" value="1"/>
</dbReference>
<dbReference type="EMBL" id="JAPHQB010000014">
    <property type="protein sequence ID" value="MCX2802156.1"/>
    <property type="molecule type" value="Genomic_DNA"/>
</dbReference>
<dbReference type="AlphaFoldDB" id="A0AB35HXQ5"/>
<dbReference type="Gene3D" id="1.25.40.10">
    <property type="entry name" value="Tetratricopeptide repeat domain"/>
    <property type="match status" value="1"/>
</dbReference>
<feature type="region of interest" description="Disordered" evidence="9">
    <location>
        <begin position="1"/>
        <end position="23"/>
    </location>
</feature>
<dbReference type="SUPFAM" id="SSF48452">
    <property type="entry name" value="TPR-like"/>
    <property type="match status" value="1"/>
</dbReference>
<evidence type="ECO:0000256" key="4">
    <source>
        <dbReference type="ARBA" id="ARBA00022676"/>
    </source>
</evidence>
<dbReference type="SUPFAM" id="SSF53756">
    <property type="entry name" value="UDP-Glycosyltransferase/glycogen phosphorylase"/>
    <property type="match status" value="1"/>
</dbReference>
<reference evidence="11" key="1">
    <citation type="submission" date="2022-11" db="EMBL/GenBank/DDBJ databases">
        <title>Chitin-degrading and fungicidal potential of chitinolytic bacterial strains from marine environment of the Pacific Ocean regions.</title>
        <authorList>
            <person name="Pentekhina I."/>
            <person name="Nedashkovskaya O."/>
            <person name="Seitkalieva A."/>
            <person name="Podvolotskaya A."/>
            <person name="Tekutyeva L."/>
            <person name="Balabanova L."/>
        </authorList>
    </citation>
    <scope>NUCLEOTIDE SEQUENCE</scope>
    <source>
        <strain evidence="11">KMM 6838</strain>
    </source>
</reference>
<dbReference type="InterPro" id="IPR019734">
    <property type="entry name" value="TPR_rpt"/>
</dbReference>
<evidence type="ECO:0000256" key="5">
    <source>
        <dbReference type="ARBA" id="ARBA00022679"/>
    </source>
</evidence>
<evidence type="ECO:0000256" key="6">
    <source>
        <dbReference type="ARBA" id="ARBA00022737"/>
    </source>
</evidence>
<feature type="domain" description="O-GlcNAc transferase C-terminal" evidence="10">
    <location>
        <begin position="443"/>
        <end position="624"/>
    </location>
</feature>
<keyword evidence="5" id="KW-0808">Transferase</keyword>
<evidence type="ECO:0000313" key="11">
    <source>
        <dbReference type="EMBL" id="MCX2802156.1"/>
    </source>
</evidence>
<feature type="domain" description="O-GlcNAc transferase C-terminal" evidence="10">
    <location>
        <begin position="271"/>
        <end position="424"/>
    </location>
</feature>
<organism evidence="11 12">
    <name type="scientific">Microbulbifer thermotolerans</name>
    <dbReference type="NCBI Taxonomy" id="252514"/>
    <lineage>
        <taxon>Bacteria</taxon>
        <taxon>Pseudomonadati</taxon>
        <taxon>Pseudomonadota</taxon>
        <taxon>Gammaproteobacteria</taxon>
        <taxon>Cellvibrionales</taxon>
        <taxon>Microbulbiferaceae</taxon>
        <taxon>Microbulbifer</taxon>
    </lineage>
</organism>
<dbReference type="Pfam" id="PF00515">
    <property type="entry name" value="TPR_1"/>
    <property type="match status" value="1"/>
</dbReference>
<sequence length="992" mass="111888">MSKIRQHARISQTRHQTRHAVAPKQQQKLIALYQARQWDKAEALAREMTSKHPFDPFAWKSLGSVLLESGQRHSSLDVLEKALTLAPDDPELHNTMAQAMYRLGHASEAVAHLEKALEIKPAFKQARLMLIKLHNDAGEFEKALEHIAIAERDFADDDTLLSRKAHALIQLTRFGEGIRIHETIVAKYPDDPAHLSNLASAYRNVGRFEEAEAYYRKALELAPDQDKTFSNLLMSMHYNPAYSAEDLFKAHLEWDTRFQPKERKPRPRPADLSSDRRLRIGMISAGFRIHPVGQMITSALEALPREDFEIFAYTMNDMVDPLTKRMQQRADHWMSVTHLSEPQLADKLRSDRIDILLDLCGHTEGNRLRAVALEPAPLQVKWVGGLINTTGLQAMDYLISDAVETPTGVDHLYTEKLIRLPDDYICYMPRGDAPEPSALPALGNGYVTFGCFNNPSKLNEVILGKWASILHRVPDSRLFLKGMQFDSDEFAERTCQTMERLGIERHRLILEGHSKHRKLLQAYNRVDIALDPWPYSGGLTTCEALLMGVPVITLPGPSFAGRHSATHLTNAGLPELVVDSWERYEALAVELASDPASLTTIRRGLRQQLKRSPVCDYKRFAKHLGVALRAIWQRYCEDKTPAALTFNKDGRAWFEGESEPVNVKIPKIASTESEPQSAASKPAIDFDWQLQGKIIAIDNTAKLVRESGFENLLDLNAFAVVAFDPGSRVKNPDQFKDHENLQLFPHALLGDGQPATLHACLAPEMSSTLKPLPPEQLPEDKQQGAQVLTSLPINTVALDSIQGLHSLDWLILDHLSDVTAILEHGEKALRDTLLIQVRVAFQPTHERQPNLSEISHWMCRNGFRFYRLNDFHHKSHLSDRGDWLQRQATELESADALFLPDRKRMAELSDKQKIKLAFLLHTVYGVQDLTYSLLADVDPEKAELYLVAEGMVPTKASMSESLEKQVPNKLAPAVDNTDDTISQDIDRLMSIH</sequence>
<dbReference type="InterPro" id="IPR051939">
    <property type="entry name" value="Glycosyltr_41/O-GlcNAc_trsf"/>
</dbReference>
<evidence type="ECO:0000256" key="9">
    <source>
        <dbReference type="SAM" id="MobiDB-lite"/>
    </source>
</evidence>
<accession>A0AB35HXQ5</accession>
<evidence type="ECO:0000256" key="3">
    <source>
        <dbReference type="ARBA" id="ARBA00011970"/>
    </source>
</evidence>
<evidence type="ECO:0000313" key="12">
    <source>
        <dbReference type="Proteomes" id="UP001209730"/>
    </source>
</evidence>
<dbReference type="Proteomes" id="UP001209730">
    <property type="component" value="Unassembled WGS sequence"/>
</dbReference>
<dbReference type="RefSeq" id="WP_266044737.1">
    <property type="nucleotide sequence ID" value="NZ_JAPHQA010000012.1"/>
</dbReference>
<evidence type="ECO:0000259" key="10">
    <source>
        <dbReference type="Pfam" id="PF13844"/>
    </source>
</evidence>
<keyword evidence="6" id="KW-0677">Repeat</keyword>
<evidence type="ECO:0000256" key="8">
    <source>
        <dbReference type="PROSITE-ProRule" id="PRU00339"/>
    </source>
</evidence>
<dbReference type="PANTHER" id="PTHR44835:SF1">
    <property type="entry name" value="PROTEIN O-GLCNAC TRANSFERASE"/>
    <property type="match status" value="1"/>
</dbReference>
<dbReference type="InterPro" id="IPR029489">
    <property type="entry name" value="OGT/SEC/SPY_C"/>
</dbReference>
<feature type="repeat" description="TPR" evidence="8">
    <location>
        <begin position="192"/>
        <end position="225"/>
    </location>
</feature>
<keyword evidence="7 8" id="KW-0802">TPR repeat</keyword>
<gene>
    <name evidence="11" type="ORF">OQJ68_10190</name>
</gene>